<gene>
    <name evidence="2" type="ORF">KB213_12490</name>
</gene>
<name>A0ABS5EAF8_9PROT</name>
<dbReference type="Proteomes" id="UP000677812">
    <property type="component" value="Unassembled WGS sequence"/>
</dbReference>
<protein>
    <recommendedName>
        <fullName evidence="1">Tetrapyrrole methylase domain-containing protein</fullName>
    </recommendedName>
</protein>
<organism evidence="2 3">
    <name type="scientific">Neokomagataea anthophila</name>
    <dbReference type="NCBI Taxonomy" id="2826925"/>
    <lineage>
        <taxon>Bacteria</taxon>
        <taxon>Pseudomonadati</taxon>
        <taxon>Pseudomonadota</taxon>
        <taxon>Alphaproteobacteria</taxon>
        <taxon>Acetobacterales</taxon>
        <taxon>Acetobacteraceae</taxon>
        <taxon>Neokomagataea</taxon>
    </lineage>
</organism>
<dbReference type="EMBL" id="JAGRQH010000212">
    <property type="protein sequence ID" value="MBR0560854.1"/>
    <property type="molecule type" value="Genomic_DNA"/>
</dbReference>
<feature type="domain" description="Tetrapyrrole methylase" evidence="1">
    <location>
        <begin position="3"/>
        <end position="68"/>
    </location>
</feature>
<feature type="non-terminal residue" evidence="2">
    <location>
        <position position="73"/>
    </location>
</feature>
<feature type="non-terminal residue" evidence="2">
    <location>
        <position position="1"/>
    </location>
</feature>
<dbReference type="Pfam" id="PF00590">
    <property type="entry name" value="TP_methylase"/>
    <property type="match status" value="1"/>
</dbReference>
<comment type="caution">
    <text evidence="2">The sequence shown here is derived from an EMBL/GenBank/DDBJ whole genome shotgun (WGS) entry which is preliminary data.</text>
</comment>
<dbReference type="InterPro" id="IPR035996">
    <property type="entry name" value="4pyrrol_Methylase_sf"/>
</dbReference>
<dbReference type="Gene3D" id="3.40.1010.10">
    <property type="entry name" value="Cobalt-precorrin-4 Transmethylase, Domain 1"/>
    <property type="match status" value="1"/>
</dbReference>
<reference evidence="2 3" key="1">
    <citation type="submission" date="2021-04" db="EMBL/GenBank/DDBJ databases">
        <title>The complete genome sequence of Neokomagataea sp. TBRC 2177.</title>
        <authorList>
            <person name="Charoenyingcharoen P."/>
            <person name="Yukphan P."/>
        </authorList>
    </citation>
    <scope>NUCLEOTIDE SEQUENCE [LARGE SCALE GENOMIC DNA]</scope>
    <source>
        <strain evidence="2 3">TBRC 2177</strain>
    </source>
</reference>
<dbReference type="InterPro" id="IPR000878">
    <property type="entry name" value="4pyrrol_Mease"/>
</dbReference>
<keyword evidence="3" id="KW-1185">Reference proteome</keyword>
<proteinExistence type="predicted"/>
<accession>A0ABS5EAF8</accession>
<evidence type="ECO:0000313" key="2">
    <source>
        <dbReference type="EMBL" id="MBR0560854.1"/>
    </source>
</evidence>
<dbReference type="SUPFAM" id="SSF53790">
    <property type="entry name" value="Tetrapyrrole methylase"/>
    <property type="match status" value="1"/>
</dbReference>
<evidence type="ECO:0000313" key="3">
    <source>
        <dbReference type="Proteomes" id="UP000677812"/>
    </source>
</evidence>
<evidence type="ECO:0000259" key="1">
    <source>
        <dbReference type="Pfam" id="PF00590"/>
    </source>
</evidence>
<sequence>YGQQQRVVIVAEGDAGFYSSIQYIFEKLQTAGIPAQRIAGIPAFIAAGAVANLHIASQEERMIVAPGTLTADE</sequence>
<dbReference type="InterPro" id="IPR014777">
    <property type="entry name" value="4pyrrole_Mease_sub1"/>
</dbReference>